<reference evidence="10" key="1">
    <citation type="submission" date="2016-10" db="EMBL/GenBank/DDBJ databases">
        <authorList>
            <person name="Varghese N."/>
        </authorList>
    </citation>
    <scope>NUCLEOTIDE SEQUENCE [LARGE SCALE GENOMIC DNA]</scope>
    <source>
        <strain evidence="10">DSM 20406</strain>
    </source>
</reference>
<comment type="subcellular location">
    <subcellularLocation>
        <location evidence="1">Cell membrane</location>
        <topology evidence="1">Multi-pass membrane protein</topology>
    </subcellularLocation>
</comment>
<feature type="transmembrane region" description="Helical" evidence="7">
    <location>
        <begin position="324"/>
        <end position="347"/>
    </location>
</feature>
<proteinExistence type="predicted"/>
<evidence type="ECO:0000313" key="10">
    <source>
        <dbReference type="Proteomes" id="UP000183028"/>
    </source>
</evidence>
<feature type="transmembrane region" description="Helical" evidence="7">
    <location>
        <begin position="290"/>
        <end position="312"/>
    </location>
</feature>
<feature type="transmembrane region" description="Helical" evidence="7">
    <location>
        <begin position="233"/>
        <end position="255"/>
    </location>
</feature>
<dbReference type="Proteomes" id="UP000183028">
    <property type="component" value="Unassembled WGS sequence"/>
</dbReference>
<keyword evidence="3" id="KW-1003">Cell membrane</keyword>
<keyword evidence="4 7" id="KW-0812">Transmembrane</keyword>
<dbReference type="InterPro" id="IPR011701">
    <property type="entry name" value="MFS"/>
</dbReference>
<feature type="transmembrane region" description="Helical" evidence="7">
    <location>
        <begin position="162"/>
        <end position="181"/>
    </location>
</feature>
<dbReference type="InterPro" id="IPR020846">
    <property type="entry name" value="MFS_dom"/>
</dbReference>
<dbReference type="AlphaFoldDB" id="A0A1H6WR89"/>
<dbReference type="Gene3D" id="1.20.1250.20">
    <property type="entry name" value="MFS general substrate transporter like domains"/>
    <property type="match status" value="1"/>
</dbReference>
<evidence type="ECO:0000256" key="6">
    <source>
        <dbReference type="ARBA" id="ARBA00023136"/>
    </source>
</evidence>
<evidence type="ECO:0000256" key="4">
    <source>
        <dbReference type="ARBA" id="ARBA00022692"/>
    </source>
</evidence>
<feature type="transmembrane region" description="Helical" evidence="7">
    <location>
        <begin position="75"/>
        <end position="92"/>
    </location>
</feature>
<dbReference type="RefSeq" id="WP_074732639.1">
    <property type="nucleotide sequence ID" value="NZ_FNYK01000064.1"/>
</dbReference>
<gene>
    <name evidence="9" type="ORF">SAMN04487834_10644</name>
</gene>
<feature type="domain" description="Major facilitator superfamily (MFS) profile" evidence="8">
    <location>
        <begin position="8"/>
        <end position="383"/>
    </location>
</feature>
<evidence type="ECO:0000259" key="8">
    <source>
        <dbReference type="PROSITE" id="PS50850"/>
    </source>
</evidence>
<evidence type="ECO:0000256" key="1">
    <source>
        <dbReference type="ARBA" id="ARBA00004651"/>
    </source>
</evidence>
<dbReference type="SUPFAM" id="SSF103473">
    <property type="entry name" value="MFS general substrate transporter"/>
    <property type="match status" value="1"/>
</dbReference>
<feature type="transmembrane region" description="Helical" evidence="7">
    <location>
        <begin position="359"/>
        <end position="378"/>
    </location>
</feature>
<sequence length="386" mass="41295">MNTKNIKIAVSIFLTAFAFGLNITGITPVLGILNEKYHAYGTSMVQLLQTLPYFLIMVGSLTIGYLTTKISKKKIIILGLFIIGICGILPYFTDSFTILFISRLLIGFGFGITGPMNTAIVADFIEPENRAGFMGLHVVGMGVGAMMGNLLGGAFSGLGYKYFYLVYLAAFIAIVGVMSVLEEKKPTQGEKVSDMKMTRMVWVLSIASFVHTLFITTYNTNIGIYLVEQFSSGATLTGIVTAINSAFALVCGMMFSKISGFLKKYTLPFSILAAAMGYAILLFVPGMVGVYIASALCGISLSCFMAIANYLLTISVEKEAVAKASGLFAIVGGIGGLIAPLFMGGAARIFLGVNTAQNQFMIAFVGMLLFGIITLIAVRKKFANHA</sequence>
<dbReference type="InterPro" id="IPR036259">
    <property type="entry name" value="MFS_trans_sf"/>
</dbReference>
<dbReference type="PANTHER" id="PTHR43124">
    <property type="entry name" value="PURINE EFFLUX PUMP PBUE"/>
    <property type="match status" value="1"/>
</dbReference>
<dbReference type="PROSITE" id="PS50850">
    <property type="entry name" value="MFS"/>
    <property type="match status" value="1"/>
</dbReference>
<organism evidence="9 10">
    <name type="scientific">Sharpea azabuensis</name>
    <dbReference type="NCBI Taxonomy" id="322505"/>
    <lineage>
        <taxon>Bacteria</taxon>
        <taxon>Bacillati</taxon>
        <taxon>Bacillota</taxon>
        <taxon>Erysipelotrichia</taxon>
        <taxon>Erysipelotrichales</taxon>
        <taxon>Coprobacillaceae</taxon>
        <taxon>Sharpea</taxon>
    </lineage>
</organism>
<dbReference type="EMBL" id="FNYK01000064">
    <property type="protein sequence ID" value="SEJ14875.1"/>
    <property type="molecule type" value="Genomic_DNA"/>
</dbReference>
<name>A0A1H6WR89_9FIRM</name>
<dbReference type="PANTHER" id="PTHR43124:SF3">
    <property type="entry name" value="CHLORAMPHENICOL EFFLUX PUMP RV0191"/>
    <property type="match status" value="1"/>
</dbReference>
<evidence type="ECO:0000256" key="5">
    <source>
        <dbReference type="ARBA" id="ARBA00022989"/>
    </source>
</evidence>
<keyword evidence="6 7" id="KW-0472">Membrane</keyword>
<protein>
    <submittedName>
        <fullName evidence="9">Predicted arabinose efflux permease, MFS family</fullName>
    </submittedName>
</protein>
<keyword evidence="10" id="KW-1185">Reference proteome</keyword>
<feature type="transmembrane region" description="Helical" evidence="7">
    <location>
        <begin position="201"/>
        <end position="227"/>
    </location>
</feature>
<accession>A0A1H6WR89</accession>
<evidence type="ECO:0000256" key="3">
    <source>
        <dbReference type="ARBA" id="ARBA00022475"/>
    </source>
</evidence>
<dbReference type="GO" id="GO:0005886">
    <property type="term" value="C:plasma membrane"/>
    <property type="evidence" value="ECO:0007669"/>
    <property type="project" value="UniProtKB-SubCell"/>
</dbReference>
<feature type="transmembrane region" description="Helical" evidence="7">
    <location>
        <begin position="267"/>
        <end position="284"/>
    </location>
</feature>
<evidence type="ECO:0000256" key="7">
    <source>
        <dbReference type="SAM" id="Phobius"/>
    </source>
</evidence>
<dbReference type="InterPro" id="IPR050189">
    <property type="entry name" value="MFS_Efflux_Transporters"/>
</dbReference>
<keyword evidence="5 7" id="KW-1133">Transmembrane helix</keyword>
<dbReference type="OrthoDB" id="2963740at2"/>
<feature type="transmembrane region" description="Helical" evidence="7">
    <location>
        <begin position="47"/>
        <end position="68"/>
    </location>
</feature>
<evidence type="ECO:0000313" key="9">
    <source>
        <dbReference type="EMBL" id="SEJ14875.1"/>
    </source>
</evidence>
<evidence type="ECO:0000256" key="2">
    <source>
        <dbReference type="ARBA" id="ARBA00022448"/>
    </source>
</evidence>
<dbReference type="Pfam" id="PF07690">
    <property type="entry name" value="MFS_1"/>
    <property type="match status" value="2"/>
</dbReference>
<feature type="transmembrane region" description="Helical" evidence="7">
    <location>
        <begin position="98"/>
        <end position="122"/>
    </location>
</feature>
<feature type="transmembrane region" description="Helical" evidence="7">
    <location>
        <begin position="134"/>
        <end position="156"/>
    </location>
</feature>
<keyword evidence="2" id="KW-0813">Transport</keyword>
<dbReference type="GO" id="GO:0022857">
    <property type="term" value="F:transmembrane transporter activity"/>
    <property type="evidence" value="ECO:0007669"/>
    <property type="project" value="InterPro"/>
</dbReference>